<evidence type="ECO:0000313" key="3">
    <source>
        <dbReference type="EMBL" id="QDP94894.1"/>
    </source>
</evidence>
<dbReference type="RefSeq" id="WP_143984879.1">
    <property type="nucleotide sequence ID" value="NZ_CP041692.1"/>
</dbReference>
<feature type="transmembrane region" description="Helical" evidence="1">
    <location>
        <begin position="237"/>
        <end position="255"/>
    </location>
</feature>
<reference evidence="3 4" key="1">
    <citation type="submission" date="2019-07" db="EMBL/GenBank/DDBJ databases">
        <title>Microlunatus dokdonensis sp. nov. isolated from the rhizospheric soil of the wild plant Elymus tsukushiensis.</title>
        <authorList>
            <person name="Ghim S.-Y."/>
            <person name="Hwang Y.-J."/>
            <person name="Son J.-S."/>
            <person name="Shin J.-H."/>
        </authorList>
    </citation>
    <scope>NUCLEOTIDE SEQUENCE [LARGE SCALE GENOMIC DNA]</scope>
    <source>
        <strain evidence="3 4">KUDC0627</strain>
    </source>
</reference>
<keyword evidence="1" id="KW-0812">Transmembrane</keyword>
<evidence type="ECO:0000313" key="4">
    <source>
        <dbReference type="Proteomes" id="UP000319263"/>
    </source>
</evidence>
<proteinExistence type="predicted"/>
<dbReference type="AlphaFoldDB" id="A0A516PUL6"/>
<evidence type="ECO:0008006" key="5">
    <source>
        <dbReference type="Google" id="ProtNLM"/>
    </source>
</evidence>
<keyword evidence="1" id="KW-1133">Transmembrane helix</keyword>
<accession>A0A516PUL6</accession>
<keyword evidence="2" id="KW-0732">Signal</keyword>
<protein>
    <recommendedName>
        <fullName evidence="5">CHRD domain-containing protein</fullName>
    </recommendedName>
</protein>
<dbReference type="KEGG" id="mik:FOE78_02250"/>
<evidence type="ECO:0000256" key="1">
    <source>
        <dbReference type="SAM" id="Phobius"/>
    </source>
</evidence>
<organism evidence="3 4">
    <name type="scientific">Microlunatus elymi</name>
    <dbReference type="NCBI Taxonomy" id="2596828"/>
    <lineage>
        <taxon>Bacteria</taxon>
        <taxon>Bacillati</taxon>
        <taxon>Actinomycetota</taxon>
        <taxon>Actinomycetes</taxon>
        <taxon>Propionibacteriales</taxon>
        <taxon>Propionibacteriaceae</taxon>
        <taxon>Microlunatus</taxon>
    </lineage>
</organism>
<feature type="chain" id="PRO_5038334562" description="CHRD domain-containing protein" evidence="2">
    <location>
        <begin position="23"/>
        <end position="265"/>
    </location>
</feature>
<dbReference type="EMBL" id="CP041692">
    <property type="protein sequence ID" value="QDP94894.1"/>
    <property type="molecule type" value="Genomic_DNA"/>
</dbReference>
<feature type="signal peptide" evidence="2">
    <location>
        <begin position="1"/>
        <end position="22"/>
    </location>
</feature>
<name>A0A516PUL6_9ACTN</name>
<gene>
    <name evidence="3" type="ORF">FOE78_02250</name>
</gene>
<dbReference type="Proteomes" id="UP000319263">
    <property type="component" value="Chromosome"/>
</dbReference>
<keyword evidence="1" id="KW-0472">Membrane</keyword>
<dbReference type="OrthoDB" id="2991218at2"/>
<evidence type="ECO:0000256" key="2">
    <source>
        <dbReference type="SAM" id="SignalP"/>
    </source>
</evidence>
<keyword evidence="4" id="KW-1185">Reference proteome</keyword>
<sequence length="265" mass="26932">MRHPITRRIAAAAALSVPLALAAGTAPASAQPVSGPLSVRLDPLKGSDASGTATLTPTGNGGLKVSIHDTGLVPNMPHAQHIHGDTSGKHFTCPTDAADKNGDGFISIEEGLPMYGNIHISLTTKGDTSMKSALAVDRMPVADANGDLNYQRTLKPSQLPPGTLSHLTDLHIVQHGVDANGNDKYDLKGLGESTFAKSAGLKGIPEEATDGATCGMIMPVGSVDTGGASTAGVDHPFVIGAGIAGLIAAGGLLVIRRRSTTSSNR</sequence>